<dbReference type="GO" id="GO:0005975">
    <property type="term" value="P:carbohydrate metabolic process"/>
    <property type="evidence" value="ECO:0007669"/>
    <property type="project" value="InterPro"/>
</dbReference>
<sequence length="446" mass="51118">MVRLLFSVFLSITCALAAYAQSTSLNRDALADEMERSFKKELLSAWYPRTLDRQAGGFLSRFDYQWQPKGDQEKMIVTQARHVWLNAKIAQFYPNDPLALSAARHGVRFLREHLWDAEQGGFYWLVTRQGKPIPEATGELIKQAYGNAFGIYALAAFYEASHDPEALQFAQEAFRWLDQHAHDPESSGYFQFLQRDGTPLKAGYKNTPPKDQNSSIHLLEAFTELYHVWPDPTLRDRLHEMLVLIRDTITVEPGTLTLFSTADWQPVSYRDSSAAAQQANFYLDHVSFGHDVETAYLMLEASEALGLEHDTITLMAGKKMVDHALKNGWDQAVGGFYDGGYYYKDRPGITIVQDGKNWWSQAEGLNTLLLMGDQFPNDPMRYHAQFQKLWAYTRRYLIDHEHGGWYEGGLDKEPQRKMGDKAHIWKAAYHDGRALMNCITRLRNGD</sequence>
<dbReference type="RefSeq" id="WP_089686488.1">
    <property type="nucleotide sequence ID" value="NZ_FNFO01000011.1"/>
</dbReference>
<dbReference type="GO" id="GO:0016853">
    <property type="term" value="F:isomerase activity"/>
    <property type="evidence" value="ECO:0007669"/>
    <property type="project" value="UniProtKB-KW"/>
</dbReference>
<feature type="chain" id="PRO_5011455823" evidence="3">
    <location>
        <begin position="21"/>
        <end position="446"/>
    </location>
</feature>
<keyword evidence="2" id="KW-0413">Isomerase</keyword>
<dbReference type="AlphaFoldDB" id="A0A1G9R359"/>
<dbReference type="EMBL" id="FNFO01000011">
    <property type="protein sequence ID" value="SDM17716.1"/>
    <property type="molecule type" value="Genomic_DNA"/>
</dbReference>
<keyword evidence="5" id="KW-1185">Reference proteome</keyword>
<evidence type="ECO:0000313" key="5">
    <source>
        <dbReference type="Proteomes" id="UP000198510"/>
    </source>
</evidence>
<dbReference type="InterPro" id="IPR008928">
    <property type="entry name" value="6-hairpin_glycosidase_sf"/>
</dbReference>
<dbReference type="Proteomes" id="UP000198510">
    <property type="component" value="Unassembled WGS sequence"/>
</dbReference>
<feature type="signal peptide" evidence="3">
    <location>
        <begin position="1"/>
        <end position="20"/>
    </location>
</feature>
<organism evidence="4 5">
    <name type="scientific">Catalinimonas alkaloidigena</name>
    <dbReference type="NCBI Taxonomy" id="1075417"/>
    <lineage>
        <taxon>Bacteria</taxon>
        <taxon>Pseudomonadati</taxon>
        <taxon>Bacteroidota</taxon>
        <taxon>Cytophagia</taxon>
        <taxon>Cytophagales</taxon>
        <taxon>Catalimonadaceae</taxon>
        <taxon>Catalinimonas</taxon>
    </lineage>
</organism>
<dbReference type="SUPFAM" id="SSF48208">
    <property type="entry name" value="Six-hairpin glycosidases"/>
    <property type="match status" value="1"/>
</dbReference>
<proteinExistence type="inferred from homology"/>
<dbReference type="InterPro" id="IPR010819">
    <property type="entry name" value="AGE/CE"/>
</dbReference>
<dbReference type="OrthoDB" id="5141876at2"/>
<dbReference type="PANTHER" id="PTHR15108">
    <property type="entry name" value="N-ACYLGLUCOSAMINE-2-EPIMERASE"/>
    <property type="match status" value="1"/>
</dbReference>
<evidence type="ECO:0000313" key="4">
    <source>
        <dbReference type="EMBL" id="SDM17716.1"/>
    </source>
</evidence>
<accession>A0A1G9R359</accession>
<comment type="similarity">
    <text evidence="1">Belongs to the N-acylglucosamine 2-epimerase family.</text>
</comment>
<evidence type="ECO:0000256" key="2">
    <source>
        <dbReference type="ARBA" id="ARBA00023235"/>
    </source>
</evidence>
<name>A0A1G9R359_9BACT</name>
<gene>
    <name evidence="4" type="ORF">SAMN05421823_11117</name>
</gene>
<protein>
    <submittedName>
        <fullName evidence="4">Mannobiose 2-epimerase</fullName>
    </submittedName>
</protein>
<dbReference type="Pfam" id="PF07221">
    <property type="entry name" value="GlcNAc_2-epim"/>
    <property type="match status" value="1"/>
</dbReference>
<evidence type="ECO:0000256" key="3">
    <source>
        <dbReference type="SAM" id="SignalP"/>
    </source>
</evidence>
<dbReference type="STRING" id="1075417.SAMN05421823_11117"/>
<keyword evidence="3" id="KW-0732">Signal</keyword>
<dbReference type="Gene3D" id="1.50.10.10">
    <property type="match status" value="1"/>
</dbReference>
<reference evidence="4 5" key="1">
    <citation type="submission" date="2016-10" db="EMBL/GenBank/DDBJ databases">
        <authorList>
            <person name="de Groot N.N."/>
        </authorList>
    </citation>
    <scope>NUCLEOTIDE SEQUENCE [LARGE SCALE GENOMIC DNA]</scope>
    <source>
        <strain evidence="4 5">DSM 25186</strain>
    </source>
</reference>
<dbReference type="InterPro" id="IPR012341">
    <property type="entry name" value="6hp_glycosidase-like_sf"/>
</dbReference>
<evidence type="ECO:0000256" key="1">
    <source>
        <dbReference type="ARBA" id="ARBA00008558"/>
    </source>
</evidence>